<dbReference type="eggNOG" id="KOG1023">
    <property type="taxonomic scope" value="Eukaryota"/>
</dbReference>
<reference evidence="9" key="3">
    <citation type="submission" date="2016-03" db="UniProtKB">
        <authorList>
            <consortium name="EnsemblProtists"/>
        </authorList>
    </citation>
    <scope>IDENTIFICATION</scope>
</reference>
<evidence type="ECO:0000256" key="5">
    <source>
        <dbReference type="ARBA" id="ARBA00023136"/>
    </source>
</evidence>
<dbReference type="EnsemblProtists" id="EKX40165">
    <property type="protein sequence ID" value="EKX40165"/>
    <property type="gene ID" value="GUITHDRAFT_57261"/>
</dbReference>
<dbReference type="InterPro" id="IPR001054">
    <property type="entry name" value="A/G_cyclase"/>
</dbReference>
<evidence type="ECO:0000256" key="6">
    <source>
        <dbReference type="ARBA" id="ARBA00023239"/>
    </source>
</evidence>
<dbReference type="OMA" id="RNGIRTC"/>
<keyword evidence="4" id="KW-1133">Transmembrane helix</keyword>
<dbReference type="PANTHER" id="PTHR11920:SF335">
    <property type="entry name" value="GUANYLATE CYCLASE"/>
    <property type="match status" value="1"/>
</dbReference>
<dbReference type="GO" id="GO:0000166">
    <property type="term" value="F:nucleotide binding"/>
    <property type="evidence" value="ECO:0007669"/>
    <property type="project" value="UniProtKB-KW"/>
</dbReference>
<comment type="subcellular location">
    <subcellularLocation>
        <location evidence="1">Membrane</location>
    </subcellularLocation>
</comment>
<dbReference type="HOGENOM" id="CLU_001072_6_1_1"/>
<sequence length="209" mass="23558">ERKASDLIYDVFPEHIAHALRDGKKVEPEKKEMVSIYFSDIVGFTDICSKIDVEKVSDMLDRLYTALDRIAGELDIFKIETIGDAYMCVTNLVEEQEDHAARLAFFAMKAVQVAAETMVDEEQKELGCVKLRIGINSGPVVANVIGTSRPKYTLFGDTVNIASRMESNSLPQKILCSEEQKQSFEQRVCVLERGIIRVKGKGPMETYWI</sequence>
<evidence type="ECO:0000256" key="3">
    <source>
        <dbReference type="ARBA" id="ARBA00022741"/>
    </source>
</evidence>
<dbReference type="GO" id="GO:0004383">
    <property type="term" value="F:guanylate cyclase activity"/>
    <property type="evidence" value="ECO:0007669"/>
    <property type="project" value="TreeGrafter"/>
</dbReference>
<dbReference type="PROSITE" id="PS50125">
    <property type="entry name" value="GUANYLATE_CYCLASE_2"/>
    <property type="match status" value="1"/>
</dbReference>
<dbReference type="SUPFAM" id="SSF55073">
    <property type="entry name" value="Nucleotide cyclase"/>
    <property type="match status" value="1"/>
</dbReference>
<dbReference type="OrthoDB" id="60033at2759"/>
<reference evidence="8 10" key="1">
    <citation type="journal article" date="2012" name="Nature">
        <title>Algal genomes reveal evolutionary mosaicism and the fate of nucleomorphs.</title>
        <authorList>
            <consortium name="DOE Joint Genome Institute"/>
            <person name="Curtis B.A."/>
            <person name="Tanifuji G."/>
            <person name="Burki F."/>
            <person name="Gruber A."/>
            <person name="Irimia M."/>
            <person name="Maruyama S."/>
            <person name="Arias M.C."/>
            <person name="Ball S.G."/>
            <person name="Gile G.H."/>
            <person name="Hirakawa Y."/>
            <person name="Hopkins J.F."/>
            <person name="Kuo A."/>
            <person name="Rensing S.A."/>
            <person name="Schmutz J."/>
            <person name="Symeonidi A."/>
            <person name="Elias M."/>
            <person name="Eveleigh R.J."/>
            <person name="Herman E.K."/>
            <person name="Klute M.J."/>
            <person name="Nakayama T."/>
            <person name="Obornik M."/>
            <person name="Reyes-Prieto A."/>
            <person name="Armbrust E.V."/>
            <person name="Aves S.J."/>
            <person name="Beiko R.G."/>
            <person name="Coutinho P."/>
            <person name="Dacks J.B."/>
            <person name="Durnford D.G."/>
            <person name="Fast N.M."/>
            <person name="Green B.R."/>
            <person name="Grisdale C.J."/>
            <person name="Hempel F."/>
            <person name="Henrissat B."/>
            <person name="Hoppner M.P."/>
            <person name="Ishida K."/>
            <person name="Kim E."/>
            <person name="Koreny L."/>
            <person name="Kroth P.G."/>
            <person name="Liu Y."/>
            <person name="Malik S.B."/>
            <person name="Maier U.G."/>
            <person name="McRose D."/>
            <person name="Mock T."/>
            <person name="Neilson J.A."/>
            <person name="Onodera N.T."/>
            <person name="Poole A.M."/>
            <person name="Pritham E.J."/>
            <person name="Richards T.A."/>
            <person name="Rocap G."/>
            <person name="Roy S.W."/>
            <person name="Sarai C."/>
            <person name="Schaack S."/>
            <person name="Shirato S."/>
            <person name="Slamovits C.H."/>
            <person name="Spencer D.F."/>
            <person name="Suzuki S."/>
            <person name="Worden A.Z."/>
            <person name="Zauner S."/>
            <person name="Barry K."/>
            <person name="Bell C."/>
            <person name="Bharti A.K."/>
            <person name="Crow J.A."/>
            <person name="Grimwood J."/>
            <person name="Kramer R."/>
            <person name="Lindquist E."/>
            <person name="Lucas S."/>
            <person name="Salamov A."/>
            <person name="McFadden G.I."/>
            <person name="Lane C.E."/>
            <person name="Keeling P.J."/>
            <person name="Gray M.W."/>
            <person name="Grigoriev I.V."/>
            <person name="Archibald J.M."/>
        </authorList>
    </citation>
    <scope>NUCLEOTIDE SEQUENCE</scope>
    <source>
        <strain evidence="8 10">CCMP2712</strain>
    </source>
</reference>
<dbReference type="InterPro" id="IPR029787">
    <property type="entry name" value="Nucleotide_cyclase"/>
</dbReference>
<keyword evidence="10" id="KW-1185">Reference proteome</keyword>
<evidence type="ECO:0000313" key="8">
    <source>
        <dbReference type="EMBL" id="EKX40165.1"/>
    </source>
</evidence>
<evidence type="ECO:0000256" key="4">
    <source>
        <dbReference type="ARBA" id="ARBA00022989"/>
    </source>
</evidence>
<dbReference type="GeneID" id="17296939"/>
<name>L1IWE6_GUITC</name>
<evidence type="ECO:0000259" key="7">
    <source>
        <dbReference type="PROSITE" id="PS50125"/>
    </source>
</evidence>
<dbReference type="AlphaFoldDB" id="L1IWE6"/>
<dbReference type="SMART" id="SM00044">
    <property type="entry name" value="CYCc"/>
    <property type="match status" value="1"/>
</dbReference>
<dbReference type="GO" id="GO:0007168">
    <property type="term" value="P:receptor guanylyl cyclase signaling pathway"/>
    <property type="evidence" value="ECO:0007669"/>
    <property type="project" value="TreeGrafter"/>
</dbReference>
<proteinExistence type="predicted"/>
<evidence type="ECO:0000256" key="1">
    <source>
        <dbReference type="ARBA" id="ARBA00004370"/>
    </source>
</evidence>
<keyword evidence="3" id="KW-0547">Nucleotide-binding</keyword>
<dbReference type="InterPro" id="IPR050401">
    <property type="entry name" value="Cyclic_nucleotide_synthase"/>
</dbReference>
<evidence type="ECO:0000313" key="9">
    <source>
        <dbReference type="EnsemblProtists" id="EKX40165"/>
    </source>
</evidence>
<dbReference type="GO" id="GO:0001653">
    <property type="term" value="F:peptide receptor activity"/>
    <property type="evidence" value="ECO:0007669"/>
    <property type="project" value="TreeGrafter"/>
</dbReference>
<keyword evidence="2" id="KW-0812">Transmembrane</keyword>
<keyword evidence="5" id="KW-0472">Membrane</keyword>
<dbReference type="PaxDb" id="55529-EKX40165"/>
<dbReference type="GO" id="GO:0005886">
    <property type="term" value="C:plasma membrane"/>
    <property type="evidence" value="ECO:0007669"/>
    <property type="project" value="TreeGrafter"/>
</dbReference>
<dbReference type="GO" id="GO:0004016">
    <property type="term" value="F:adenylate cyclase activity"/>
    <property type="evidence" value="ECO:0007669"/>
    <property type="project" value="TreeGrafter"/>
</dbReference>
<keyword evidence="6" id="KW-0456">Lyase</keyword>
<dbReference type="EMBL" id="JH993033">
    <property type="protein sequence ID" value="EKX40165.1"/>
    <property type="molecule type" value="Genomic_DNA"/>
</dbReference>
<dbReference type="Pfam" id="PF00211">
    <property type="entry name" value="Guanylate_cyc"/>
    <property type="match status" value="1"/>
</dbReference>
<dbReference type="Proteomes" id="UP000011087">
    <property type="component" value="Unassembled WGS sequence"/>
</dbReference>
<gene>
    <name evidence="8" type="ORF">GUITHDRAFT_57261</name>
</gene>
<dbReference type="GO" id="GO:0035556">
    <property type="term" value="P:intracellular signal transduction"/>
    <property type="evidence" value="ECO:0007669"/>
    <property type="project" value="InterPro"/>
</dbReference>
<dbReference type="RefSeq" id="XP_005827145.1">
    <property type="nucleotide sequence ID" value="XM_005827088.1"/>
</dbReference>
<protein>
    <recommendedName>
        <fullName evidence="7">Guanylate cyclase domain-containing protein</fullName>
    </recommendedName>
</protein>
<feature type="non-terminal residue" evidence="8">
    <location>
        <position position="209"/>
    </location>
</feature>
<organism evidence="8">
    <name type="scientific">Guillardia theta (strain CCMP2712)</name>
    <name type="common">Cryptophyte</name>
    <dbReference type="NCBI Taxonomy" id="905079"/>
    <lineage>
        <taxon>Eukaryota</taxon>
        <taxon>Cryptophyceae</taxon>
        <taxon>Pyrenomonadales</taxon>
        <taxon>Geminigeraceae</taxon>
        <taxon>Guillardia</taxon>
    </lineage>
</organism>
<accession>L1IWE6</accession>
<feature type="domain" description="Guanylate cyclase" evidence="7">
    <location>
        <begin position="35"/>
        <end position="166"/>
    </location>
</feature>
<dbReference type="PANTHER" id="PTHR11920">
    <property type="entry name" value="GUANYLYL CYCLASE"/>
    <property type="match status" value="1"/>
</dbReference>
<evidence type="ECO:0000313" key="10">
    <source>
        <dbReference type="Proteomes" id="UP000011087"/>
    </source>
</evidence>
<feature type="non-terminal residue" evidence="8">
    <location>
        <position position="1"/>
    </location>
</feature>
<evidence type="ECO:0000256" key="2">
    <source>
        <dbReference type="ARBA" id="ARBA00022692"/>
    </source>
</evidence>
<dbReference type="CDD" id="cd07302">
    <property type="entry name" value="CHD"/>
    <property type="match status" value="1"/>
</dbReference>
<dbReference type="KEGG" id="gtt:GUITHDRAFT_57261"/>
<reference evidence="10" key="2">
    <citation type="submission" date="2012-11" db="EMBL/GenBank/DDBJ databases">
        <authorList>
            <person name="Kuo A."/>
            <person name="Curtis B.A."/>
            <person name="Tanifuji G."/>
            <person name="Burki F."/>
            <person name="Gruber A."/>
            <person name="Irimia M."/>
            <person name="Maruyama S."/>
            <person name="Arias M.C."/>
            <person name="Ball S.G."/>
            <person name="Gile G.H."/>
            <person name="Hirakawa Y."/>
            <person name="Hopkins J.F."/>
            <person name="Rensing S.A."/>
            <person name="Schmutz J."/>
            <person name="Symeonidi A."/>
            <person name="Elias M."/>
            <person name="Eveleigh R.J."/>
            <person name="Herman E.K."/>
            <person name="Klute M.J."/>
            <person name="Nakayama T."/>
            <person name="Obornik M."/>
            <person name="Reyes-Prieto A."/>
            <person name="Armbrust E.V."/>
            <person name="Aves S.J."/>
            <person name="Beiko R.G."/>
            <person name="Coutinho P."/>
            <person name="Dacks J.B."/>
            <person name="Durnford D.G."/>
            <person name="Fast N.M."/>
            <person name="Green B.R."/>
            <person name="Grisdale C."/>
            <person name="Hempe F."/>
            <person name="Henrissat B."/>
            <person name="Hoppner M.P."/>
            <person name="Ishida K.-I."/>
            <person name="Kim E."/>
            <person name="Koreny L."/>
            <person name="Kroth P.G."/>
            <person name="Liu Y."/>
            <person name="Malik S.-B."/>
            <person name="Maier U.G."/>
            <person name="McRose D."/>
            <person name="Mock T."/>
            <person name="Neilson J.A."/>
            <person name="Onodera N.T."/>
            <person name="Poole A.M."/>
            <person name="Pritham E.J."/>
            <person name="Richards T.A."/>
            <person name="Rocap G."/>
            <person name="Roy S.W."/>
            <person name="Sarai C."/>
            <person name="Schaack S."/>
            <person name="Shirato S."/>
            <person name="Slamovits C.H."/>
            <person name="Spencer D.F."/>
            <person name="Suzuki S."/>
            <person name="Worden A.Z."/>
            <person name="Zauner S."/>
            <person name="Barry K."/>
            <person name="Bell C."/>
            <person name="Bharti A.K."/>
            <person name="Crow J.A."/>
            <person name="Grimwood J."/>
            <person name="Kramer R."/>
            <person name="Lindquist E."/>
            <person name="Lucas S."/>
            <person name="Salamov A."/>
            <person name="McFadden G.I."/>
            <person name="Lane C.E."/>
            <person name="Keeling P.J."/>
            <person name="Gray M.W."/>
            <person name="Grigoriev I.V."/>
            <person name="Archibald J.M."/>
        </authorList>
    </citation>
    <scope>NUCLEOTIDE SEQUENCE</scope>
    <source>
        <strain evidence="10">CCMP2712</strain>
    </source>
</reference>
<dbReference type="Gene3D" id="3.30.70.1230">
    <property type="entry name" value="Nucleotide cyclase"/>
    <property type="match status" value="1"/>
</dbReference>